<dbReference type="GO" id="GO:0009116">
    <property type="term" value="P:nucleoside metabolic process"/>
    <property type="evidence" value="ECO:0007669"/>
    <property type="project" value="InterPro"/>
</dbReference>
<dbReference type="EMBL" id="AP009351">
    <property type="protein sequence ID" value="BAF67712.1"/>
    <property type="molecule type" value="Genomic_DNA"/>
</dbReference>
<dbReference type="HOGENOM" id="CLU_004620_0_2_9"/>
<proteinExistence type="inferred from homology"/>
<dbReference type="GO" id="GO:0019464">
    <property type="term" value="P:glycine decarboxylation via glycine cleavage system"/>
    <property type="evidence" value="ECO:0007669"/>
    <property type="project" value="UniProtKB-UniRule"/>
</dbReference>
<organism evidence="6 7">
    <name type="scientific">Staphylococcus aureus (strain Newman)</name>
    <dbReference type="NCBI Taxonomy" id="426430"/>
    <lineage>
        <taxon>Bacteria</taxon>
        <taxon>Bacillati</taxon>
        <taxon>Bacillota</taxon>
        <taxon>Bacilli</taxon>
        <taxon>Bacillales</taxon>
        <taxon>Staphylococcaceae</taxon>
        <taxon>Staphylococcus</taxon>
    </lineage>
</organism>
<sequence>MCIVSHRYIPLTEKDKQEMLQTIGAKSIGELFGDVPSDILLNRDLNIAEGEAETTLLRRLNRIASKNITKETHTSFLGAGVYDHYAPSVVDAMISRSEFYTAYTPYQPEISQGELQAIFEFQTLICELTDMDVANSSMYDGMTSFAEACILAFSQTKKNKIVVSKGLHYQALQVLHTYAKTRKEFEVVEIDLDGTVTDLKKLEAAVDDETAAVAVQYPNFYGSIEDLEKIHSFIEDKKALFIVYANPLALGLLTPPGSFGADIVVGDTQPFGIPAQFGGPHCGYFATTKKLMRKVPGRLVGQTQDDEGNRGFVLTLQAREQHIRRDKATSNICSNQALNALASSIAMSALGKQGIYDIAVQNIEHANYAKQQFIKKGFEVLDGTSFNEFVVKFDKPIQQVNEELVKYNIIGGFDLGVVSDDFKNHMLIAVTELRTKDEIDTFVEKAGELND</sequence>
<dbReference type="KEGG" id="sae:NWMN_1440"/>
<evidence type="ECO:0000256" key="1">
    <source>
        <dbReference type="ARBA" id="ARBA00003788"/>
    </source>
</evidence>
<dbReference type="PANTHER" id="PTHR42806">
    <property type="entry name" value="GLYCINE CLEAVAGE SYSTEM P-PROTEIN"/>
    <property type="match status" value="1"/>
</dbReference>
<dbReference type="SMR" id="A0A0H3KCX3"/>
<comment type="subunit">
    <text evidence="4">The glycine cleavage system is composed of four proteins: P, T, L and H. In this organism, the P 'protein' is a heterodimer of two subunits.</text>
</comment>
<dbReference type="PIRSF" id="PIRSF006815">
    <property type="entry name" value="GcvPA"/>
    <property type="match status" value="1"/>
</dbReference>
<evidence type="ECO:0000313" key="7">
    <source>
        <dbReference type="Proteomes" id="UP000006386"/>
    </source>
</evidence>
<keyword evidence="2 4" id="KW-0560">Oxidoreductase</keyword>
<accession>A0A0H3KCX3</accession>
<dbReference type="EC" id="1.4.4.2" evidence="4"/>
<dbReference type="InterPro" id="IPR015424">
    <property type="entry name" value="PyrdxlP-dep_Trfase"/>
</dbReference>
<dbReference type="SUPFAM" id="SSF53383">
    <property type="entry name" value="PLP-dependent transferases"/>
    <property type="match status" value="1"/>
</dbReference>
<dbReference type="NCBIfam" id="NF001696">
    <property type="entry name" value="PRK00451.1"/>
    <property type="match status" value="1"/>
</dbReference>
<name>A0A0H3KCX3_STAAE</name>
<evidence type="ECO:0000259" key="5">
    <source>
        <dbReference type="Pfam" id="PF02347"/>
    </source>
</evidence>
<dbReference type="InterPro" id="IPR015422">
    <property type="entry name" value="PyrdxlP-dep_Trfase_small"/>
</dbReference>
<dbReference type="HAMAP" id="MF_00712">
    <property type="entry name" value="GcvPA"/>
    <property type="match status" value="1"/>
</dbReference>
<comment type="catalytic activity">
    <reaction evidence="3 4">
        <text>N(6)-[(R)-lipoyl]-L-lysyl-[glycine-cleavage complex H protein] + glycine + H(+) = N(6)-[(R)-S(8)-aminomethyldihydrolipoyl]-L-lysyl-[glycine-cleavage complex H protein] + CO2</text>
        <dbReference type="Rhea" id="RHEA:24304"/>
        <dbReference type="Rhea" id="RHEA-COMP:10494"/>
        <dbReference type="Rhea" id="RHEA-COMP:10495"/>
        <dbReference type="ChEBI" id="CHEBI:15378"/>
        <dbReference type="ChEBI" id="CHEBI:16526"/>
        <dbReference type="ChEBI" id="CHEBI:57305"/>
        <dbReference type="ChEBI" id="CHEBI:83099"/>
        <dbReference type="ChEBI" id="CHEBI:83143"/>
        <dbReference type="EC" id="1.4.4.2"/>
    </reaction>
</comment>
<gene>
    <name evidence="4 6" type="primary">gcvPA</name>
    <name evidence="6" type="ordered locus">NWMN_1440</name>
</gene>
<dbReference type="GO" id="GO:0004375">
    <property type="term" value="F:glycine dehydrogenase (decarboxylating) activity"/>
    <property type="evidence" value="ECO:0007669"/>
    <property type="project" value="UniProtKB-EC"/>
</dbReference>
<dbReference type="Gene3D" id="3.90.1150.10">
    <property type="entry name" value="Aspartate Aminotransferase, domain 1"/>
    <property type="match status" value="1"/>
</dbReference>
<reference evidence="6 7" key="1">
    <citation type="journal article" date="2008" name="J. Bacteriol.">
        <title>Genome sequence of Staphylococcus aureus strain Newman and comparative analysis of staphylococcal genomes: polymorphism and evolution of two major pathogenicity islands.</title>
        <authorList>
            <person name="Baba T."/>
            <person name="Bae T."/>
            <person name="Schneewind O."/>
            <person name="Takeuchi F."/>
            <person name="Hiramatsu K."/>
        </authorList>
    </citation>
    <scope>NUCLEOTIDE SEQUENCE [LARGE SCALE GENOMIC DNA]</scope>
    <source>
        <strain evidence="6 7">Newman</strain>
    </source>
</reference>
<dbReference type="InterPro" id="IPR023010">
    <property type="entry name" value="GcvPA"/>
</dbReference>
<dbReference type="CDD" id="cd00613">
    <property type="entry name" value="GDC-P"/>
    <property type="match status" value="1"/>
</dbReference>
<evidence type="ECO:0000256" key="2">
    <source>
        <dbReference type="ARBA" id="ARBA00023002"/>
    </source>
</evidence>
<dbReference type="Pfam" id="PF02347">
    <property type="entry name" value="GDC-P"/>
    <property type="match status" value="1"/>
</dbReference>
<dbReference type="AlphaFoldDB" id="A0A0H3KCX3"/>
<dbReference type="PANTHER" id="PTHR42806:SF1">
    <property type="entry name" value="GLYCINE DEHYDROGENASE (DECARBOXYLATING)"/>
    <property type="match status" value="1"/>
</dbReference>
<evidence type="ECO:0000256" key="4">
    <source>
        <dbReference type="HAMAP-Rule" id="MF_00712"/>
    </source>
</evidence>
<evidence type="ECO:0000313" key="6">
    <source>
        <dbReference type="EMBL" id="BAF67712.1"/>
    </source>
</evidence>
<dbReference type="InterPro" id="IPR015421">
    <property type="entry name" value="PyrdxlP-dep_Trfase_major"/>
</dbReference>
<dbReference type="InterPro" id="IPR049315">
    <property type="entry name" value="GDC-P_N"/>
</dbReference>
<comment type="similarity">
    <text evidence="4">Belongs to the GcvP family. N-terminal subunit subfamily.</text>
</comment>
<dbReference type="Gene3D" id="3.40.640.10">
    <property type="entry name" value="Type I PLP-dependent aspartate aminotransferase-like (Major domain)"/>
    <property type="match status" value="1"/>
</dbReference>
<evidence type="ECO:0000256" key="3">
    <source>
        <dbReference type="ARBA" id="ARBA00049026"/>
    </source>
</evidence>
<protein>
    <recommendedName>
        <fullName evidence="4">Probable glycine dehydrogenase (decarboxylating) subunit 1</fullName>
        <ecNumber evidence="4">1.4.4.2</ecNumber>
    </recommendedName>
    <alternativeName>
        <fullName evidence="4">Glycine cleavage system P-protein subunit 1</fullName>
    </alternativeName>
    <alternativeName>
        <fullName evidence="4">Glycine decarboxylase subunit 1</fullName>
    </alternativeName>
    <alternativeName>
        <fullName evidence="4">Glycine dehydrogenase (aminomethyl-transferring) subunit 1</fullName>
    </alternativeName>
</protein>
<comment type="function">
    <text evidence="1 4">The glycine cleavage system catalyzes the degradation of glycine. The P protein binds the alpha-amino group of glycine through its pyridoxal phosphate cofactor; CO(2) is released and the remaining methylamine moiety is then transferred to the lipoamide cofactor of the H protein.</text>
</comment>
<dbReference type="Proteomes" id="UP000006386">
    <property type="component" value="Chromosome"/>
</dbReference>
<dbReference type="InterPro" id="IPR020581">
    <property type="entry name" value="GDC_P"/>
</dbReference>
<feature type="domain" description="Glycine cleavage system P-protein N-terminal" evidence="5">
    <location>
        <begin position="6"/>
        <end position="443"/>
    </location>
</feature>